<protein>
    <submittedName>
        <fullName evidence="2">Acetylcholinesterase</fullName>
    </submittedName>
</protein>
<reference evidence="2 3" key="1">
    <citation type="submission" date="2015-07" db="EMBL/GenBank/DDBJ databases">
        <title>The genome of Melipona quadrifasciata.</title>
        <authorList>
            <person name="Pan H."/>
            <person name="Kapheim K."/>
        </authorList>
    </citation>
    <scope>NUCLEOTIDE SEQUENCE [LARGE SCALE GENOMIC DNA]</scope>
    <source>
        <strain evidence="2">0111107301</strain>
        <tissue evidence="2">Whole body</tissue>
    </source>
</reference>
<evidence type="ECO:0000256" key="1">
    <source>
        <dbReference type="SAM" id="MobiDB-lite"/>
    </source>
</evidence>
<dbReference type="AlphaFoldDB" id="A0A0N1IT96"/>
<proteinExistence type="predicted"/>
<evidence type="ECO:0000313" key="3">
    <source>
        <dbReference type="Proteomes" id="UP000053105"/>
    </source>
</evidence>
<dbReference type="OrthoDB" id="408631at2759"/>
<feature type="region of interest" description="Disordered" evidence="1">
    <location>
        <begin position="438"/>
        <end position="466"/>
    </location>
</feature>
<feature type="compositionally biased region" description="Basic and acidic residues" evidence="1">
    <location>
        <begin position="100"/>
        <end position="113"/>
    </location>
</feature>
<dbReference type="Proteomes" id="UP000053105">
    <property type="component" value="Unassembled WGS sequence"/>
</dbReference>
<feature type="compositionally biased region" description="Basic and acidic residues" evidence="1">
    <location>
        <begin position="184"/>
        <end position="193"/>
    </location>
</feature>
<dbReference type="EMBL" id="KQ435852">
    <property type="protein sequence ID" value="KOX70694.1"/>
    <property type="molecule type" value="Genomic_DNA"/>
</dbReference>
<evidence type="ECO:0000313" key="2">
    <source>
        <dbReference type="EMBL" id="KOX70694.1"/>
    </source>
</evidence>
<name>A0A0N1IT96_9HYME</name>
<feature type="region of interest" description="Disordered" evidence="1">
    <location>
        <begin position="98"/>
        <end position="126"/>
    </location>
</feature>
<keyword evidence="3" id="KW-1185">Reference proteome</keyword>
<feature type="region of interest" description="Disordered" evidence="1">
    <location>
        <begin position="180"/>
        <end position="210"/>
    </location>
</feature>
<organism evidence="2 3">
    <name type="scientific">Melipona quadrifasciata</name>
    <dbReference type="NCBI Taxonomy" id="166423"/>
    <lineage>
        <taxon>Eukaryota</taxon>
        <taxon>Metazoa</taxon>
        <taxon>Ecdysozoa</taxon>
        <taxon>Arthropoda</taxon>
        <taxon>Hexapoda</taxon>
        <taxon>Insecta</taxon>
        <taxon>Pterygota</taxon>
        <taxon>Neoptera</taxon>
        <taxon>Endopterygota</taxon>
        <taxon>Hymenoptera</taxon>
        <taxon>Apocrita</taxon>
        <taxon>Aculeata</taxon>
        <taxon>Apoidea</taxon>
        <taxon>Anthophila</taxon>
        <taxon>Apidae</taxon>
        <taxon>Melipona</taxon>
    </lineage>
</organism>
<accession>A0A0N1IT96</accession>
<gene>
    <name evidence="2" type="ORF">WN51_05241</name>
</gene>
<sequence>MAADKGPWNTMERADKHLHMYDRPPATGPRFPQGLAFAMTAKQMTLSRRRLSGTGERSGPFLRIPHPANQGQRMVGVETDGTWYDVLPVILMVSSYRASKSAERTKTKEETKGETTVSQRCPAMGDSSAIFPPENGNWIDDNAHLGLSWNVSPENLGHMAALSPKQETNNALDRGLMHGANFPEHVRNPGQRDRPRRPRVSGPSCPTLGPRFSVAEGRGTEEIQIVEYIDHMLQIVAKAFTYSILYTNKKNERENLESPIDKILLKTLEHCIENRVLRKEEIEGPEMAQLSSRKWDKSTVTLSFERPPVPGIGNRGKQCRSISSKVTKNWGEKVPFSEFLRSEEGQAWYSTTKSPIPNGICTINKTVLYDTKEEKKTISIVLQYTDWEDAYNGYIYQKMVADVVGDYFFICNLSVKRWWKQRRMSLLMRAHRNLNNGFASRLKQPQPPSNLGKKLKVTPRQREKEERDWWEESRKFCFETSSKRINGSETLRRKEEWLGRKEGRKVGREGNAHRFE</sequence>